<comment type="similarity">
    <text evidence="8">Belongs to the Pal lipoprotein family.</text>
</comment>
<keyword evidence="1 8" id="KW-0132">Cell division</keyword>
<dbReference type="GO" id="GO:0051301">
    <property type="term" value="P:cell division"/>
    <property type="evidence" value="ECO:0007669"/>
    <property type="project" value="UniProtKB-UniRule"/>
</dbReference>
<dbReference type="Pfam" id="PF00691">
    <property type="entry name" value="OmpA"/>
    <property type="match status" value="1"/>
</dbReference>
<evidence type="ECO:0000313" key="11">
    <source>
        <dbReference type="EMBL" id="OOS21996.1"/>
    </source>
</evidence>
<feature type="signal peptide" evidence="9">
    <location>
        <begin position="1"/>
        <end position="20"/>
    </location>
</feature>
<gene>
    <name evidence="8" type="primary">pal</name>
    <name evidence="11" type="ORF">B0682_03375</name>
</gene>
<comment type="caution">
    <text evidence="11">The sequence shown here is derived from an EMBL/GenBank/DDBJ whole genome shotgun (WGS) entry which is preliminary data.</text>
</comment>
<evidence type="ECO:0000256" key="3">
    <source>
        <dbReference type="ARBA" id="ARBA00023136"/>
    </source>
</evidence>
<comment type="subcellular location">
    <subcellularLocation>
        <location evidence="8">Cell outer membrane</location>
        <topology evidence="8">Lipid-anchor</topology>
    </subcellularLocation>
</comment>
<evidence type="ECO:0000256" key="1">
    <source>
        <dbReference type="ARBA" id="ARBA00022618"/>
    </source>
</evidence>
<dbReference type="PROSITE" id="PS51123">
    <property type="entry name" value="OMPA_2"/>
    <property type="match status" value="1"/>
</dbReference>
<dbReference type="InterPro" id="IPR014169">
    <property type="entry name" value="Pal_lipo_C"/>
</dbReference>
<evidence type="ECO:0000256" key="6">
    <source>
        <dbReference type="ARBA" id="ARBA00023288"/>
    </source>
</evidence>
<dbReference type="STRING" id="90241.B0682_03375"/>
<evidence type="ECO:0000313" key="12">
    <source>
        <dbReference type="Proteomes" id="UP000191094"/>
    </source>
</evidence>
<dbReference type="PROSITE" id="PS01068">
    <property type="entry name" value="OMPA_1"/>
    <property type="match status" value="1"/>
</dbReference>
<dbReference type="PRINTS" id="PR01023">
    <property type="entry name" value="NAFLGMOTY"/>
</dbReference>
<keyword evidence="2 8" id="KW-0732">Signal</keyword>
<dbReference type="InterPro" id="IPR006690">
    <property type="entry name" value="OMPA-like_CS"/>
</dbReference>
<dbReference type="InterPro" id="IPR036737">
    <property type="entry name" value="OmpA-like_sf"/>
</dbReference>
<protein>
    <recommendedName>
        <fullName evidence="8">Peptidoglycan-associated lipoprotein</fullName>
        <shortName evidence="8">PAL</shortName>
    </recommendedName>
</protein>
<evidence type="ECO:0000259" key="10">
    <source>
        <dbReference type="PROSITE" id="PS51123"/>
    </source>
</evidence>
<dbReference type="InterPro" id="IPR006664">
    <property type="entry name" value="OMP_bac"/>
</dbReference>
<proteinExistence type="inferred from homology"/>
<dbReference type="SUPFAM" id="SSF103088">
    <property type="entry name" value="OmpA-like"/>
    <property type="match status" value="1"/>
</dbReference>
<keyword evidence="3 8" id="KW-0472">Membrane</keyword>
<dbReference type="CDD" id="cd07185">
    <property type="entry name" value="OmpA_C-like"/>
    <property type="match status" value="1"/>
</dbReference>
<dbReference type="GO" id="GO:0009279">
    <property type="term" value="C:cell outer membrane"/>
    <property type="evidence" value="ECO:0007669"/>
    <property type="project" value="UniProtKB-SubCell"/>
</dbReference>
<keyword evidence="4 8" id="KW-0564">Palmitate</keyword>
<accession>A0A1T0CI02</accession>
<dbReference type="PRINTS" id="PR01021">
    <property type="entry name" value="OMPADOMAIN"/>
</dbReference>
<evidence type="ECO:0000256" key="2">
    <source>
        <dbReference type="ARBA" id="ARBA00022729"/>
    </source>
</evidence>
<evidence type="ECO:0000256" key="5">
    <source>
        <dbReference type="ARBA" id="ARBA00023237"/>
    </source>
</evidence>
<keyword evidence="5 8" id="KW-0998">Cell outer membrane</keyword>
<name>A0A1T0CI02_9GAMM</name>
<feature type="domain" description="OmpA-like" evidence="10">
    <location>
        <begin position="58"/>
        <end position="171"/>
    </location>
</feature>
<dbReference type="InterPro" id="IPR050330">
    <property type="entry name" value="Bact_OuterMem_StrucFunc"/>
</dbReference>
<dbReference type="PANTHER" id="PTHR30329:SF21">
    <property type="entry name" value="LIPOPROTEIN YIAD-RELATED"/>
    <property type="match status" value="1"/>
</dbReference>
<dbReference type="Proteomes" id="UP000191094">
    <property type="component" value="Unassembled WGS sequence"/>
</dbReference>
<dbReference type="AlphaFoldDB" id="A0A1T0CI02"/>
<keyword evidence="7 8" id="KW-0131">Cell cycle</keyword>
<dbReference type="InterPro" id="IPR039001">
    <property type="entry name" value="Pal"/>
</dbReference>
<dbReference type="HAMAP" id="MF_02204">
    <property type="entry name" value="Pal"/>
    <property type="match status" value="1"/>
</dbReference>
<keyword evidence="6 8" id="KW-0449">Lipoprotein</keyword>
<evidence type="ECO:0000256" key="4">
    <source>
        <dbReference type="ARBA" id="ARBA00023139"/>
    </source>
</evidence>
<dbReference type="PROSITE" id="PS51257">
    <property type="entry name" value="PROKAR_LIPOPROTEIN"/>
    <property type="match status" value="1"/>
</dbReference>
<dbReference type="InterPro" id="IPR006665">
    <property type="entry name" value="OmpA-like"/>
</dbReference>
<evidence type="ECO:0000256" key="7">
    <source>
        <dbReference type="ARBA" id="ARBA00023306"/>
    </source>
</evidence>
<comment type="subunit">
    <text evidence="8">The Tol-Pal system is composed of five core proteins: the inner membrane proteins TolA, TolQ and TolR, the periplasmic protein TolB and the outer membrane protein Pal. They form a network linking the inner and outer membranes and the peptidoglycan layer.</text>
</comment>
<dbReference type="NCBIfam" id="TIGR02802">
    <property type="entry name" value="Pal_lipo"/>
    <property type="match status" value="1"/>
</dbReference>
<dbReference type="EMBL" id="MUYT01000004">
    <property type="protein sequence ID" value="OOS21996.1"/>
    <property type="molecule type" value="Genomic_DNA"/>
</dbReference>
<evidence type="ECO:0000256" key="8">
    <source>
        <dbReference type="HAMAP-Rule" id="MF_02204"/>
    </source>
</evidence>
<dbReference type="OrthoDB" id="9809164at2"/>
<dbReference type="PANTHER" id="PTHR30329">
    <property type="entry name" value="STATOR ELEMENT OF FLAGELLAR MOTOR COMPLEX"/>
    <property type="match status" value="1"/>
</dbReference>
<keyword evidence="12" id="KW-1185">Reference proteome</keyword>
<reference evidence="11 12" key="1">
    <citation type="submission" date="2017-02" db="EMBL/GenBank/DDBJ databases">
        <title>Draft genome sequence of Moraxella lincolnii CCUG 9405T type strain.</title>
        <authorList>
            <person name="Salva-Serra F."/>
            <person name="Engstrom-Jakobsson H."/>
            <person name="Thorell K."/>
            <person name="Jaen-Luchoro D."/>
            <person name="Gonzales-Siles L."/>
            <person name="Karlsson R."/>
            <person name="Yazdan S."/>
            <person name="Boulund F."/>
            <person name="Johnning A."/>
            <person name="Engstrand L."/>
            <person name="Kristiansson E."/>
            <person name="Moore E."/>
        </authorList>
    </citation>
    <scope>NUCLEOTIDE SEQUENCE [LARGE SCALE GENOMIC DNA]</scope>
    <source>
        <strain evidence="11 12">CCUG 9405</strain>
    </source>
</reference>
<feature type="chain" id="PRO_5012300936" description="Peptidoglycan-associated lipoprotein" evidence="9">
    <location>
        <begin position="21"/>
        <end position="171"/>
    </location>
</feature>
<comment type="function">
    <text evidence="8">Part of the Tol-Pal system, which plays a role in outer membrane invagination during cell division and is important for maintaining outer membrane integrity.</text>
</comment>
<evidence type="ECO:0000256" key="9">
    <source>
        <dbReference type="SAM" id="SignalP"/>
    </source>
</evidence>
<sequence length="171" mass="18102">MRTSYQFLTALVVASTVVLSGCSTKPNKSAVLVAPLGVPSGADVGYMGGELVSNSTAVTTTADNLQTVVYFGFDQSVITTESANVLDQHANLLSNNPNASVMVAGHTDERGSREYNMALGERRAQAVRDYLTSQGVNPANIQVVSYGEEQPIATGSTEADHAQNRRAELSY</sequence>
<organism evidence="11 12">
    <name type="scientific">Lwoffella lincolnii</name>
    <dbReference type="NCBI Taxonomy" id="90241"/>
    <lineage>
        <taxon>Bacteria</taxon>
        <taxon>Pseudomonadati</taxon>
        <taxon>Pseudomonadota</taxon>
        <taxon>Gammaproteobacteria</taxon>
        <taxon>Moraxellales</taxon>
        <taxon>Moraxellaceae</taxon>
        <taxon>Lwoffella</taxon>
    </lineage>
</organism>
<dbReference type="Gene3D" id="3.30.1330.60">
    <property type="entry name" value="OmpA-like domain"/>
    <property type="match status" value="1"/>
</dbReference>